<name>B8HWZ8_CYAP4</name>
<dbReference type="InterPro" id="IPR036821">
    <property type="entry name" value="Peptide_deformylase_sf"/>
</dbReference>
<comment type="function">
    <text evidence="5">Removes the formyl group from the N-terminal Met of newly synthesized proteins. Requires at least a dipeptide for an efficient rate of reaction. N-terminal L-methionine is a prerequisite for activity but the enzyme has broad specificity at other positions.</text>
</comment>
<dbReference type="NCBIfam" id="TIGR00079">
    <property type="entry name" value="pept_deformyl"/>
    <property type="match status" value="1"/>
</dbReference>
<keyword evidence="5" id="KW-0408">Iron</keyword>
<evidence type="ECO:0000256" key="2">
    <source>
        <dbReference type="ARBA" id="ARBA00022723"/>
    </source>
</evidence>
<dbReference type="CDD" id="cd00487">
    <property type="entry name" value="Pep_deformylase"/>
    <property type="match status" value="1"/>
</dbReference>
<sequence length="190" mass="21302">MDRLATHPQASAGKVLDITQLGNPVLRQTAQFVPEVGHPQIQTLIDDLLVTVKQANGVGLAAPQVGASWQIFIVASRPNPRYPHAPEMEPTAMINPRLLAHNDQQVKDWEGCLSIPGLRGLVPRYQGIEVEYLDRRGKTRRQQLHDFVARIFQHEQDHLNGVVFLDRLETTLELVTEQEYQKLVAVPPSA</sequence>
<evidence type="ECO:0000256" key="3">
    <source>
        <dbReference type="ARBA" id="ARBA00022801"/>
    </source>
</evidence>
<feature type="active site" evidence="5">
    <location>
        <position position="155"/>
    </location>
</feature>
<keyword evidence="3 5" id="KW-0378">Hydrolase</keyword>
<dbReference type="Pfam" id="PF01327">
    <property type="entry name" value="Pep_deformylase"/>
    <property type="match status" value="1"/>
</dbReference>
<proteinExistence type="inferred from homology"/>
<evidence type="ECO:0000313" key="6">
    <source>
        <dbReference type="EMBL" id="ACL43301.1"/>
    </source>
</evidence>
<comment type="cofactor">
    <cofactor evidence="5">
        <name>Fe(2+)</name>
        <dbReference type="ChEBI" id="CHEBI:29033"/>
    </cofactor>
    <text evidence="5">Binds 1 Fe(2+) ion.</text>
</comment>
<dbReference type="InterPro" id="IPR023635">
    <property type="entry name" value="Peptide_deformylase"/>
</dbReference>
<accession>B8HWZ8</accession>
<dbReference type="PANTHER" id="PTHR10458:SF22">
    <property type="entry name" value="PEPTIDE DEFORMYLASE"/>
    <property type="match status" value="1"/>
</dbReference>
<reference evidence="6" key="1">
    <citation type="submission" date="2009-01" db="EMBL/GenBank/DDBJ databases">
        <title>Complete sequence of chromosome Cyanothece sp. PCC 7425.</title>
        <authorList>
            <consortium name="US DOE Joint Genome Institute"/>
            <person name="Lucas S."/>
            <person name="Copeland A."/>
            <person name="Lapidus A."/>
            <person name="Glavina del Rio T."/>
            <person name="Dalin E."/>
            <person name="Tice H."/>
            <person name="Bruce D."/>
            <person name="Goodwin L."/>
            <person name="Pitluck S."/>
            <person name="Sims D."/>
            <person name="Meineke L."/>
            <person name="Brettin T."/>
            <person name="Detter J.C."/>
            <person name="Han C."/>
            <person name="Larimer F."/>
            <person name="Land M."/>
            <person name="Hauser L."/>
            <person name="Kyrpides N."/>
            <person name="Ovchinnikova G."/>
            <person name="Liberton M."/>
            <person name="Stoeckel J."/>
            <person name="Banerjee A."/>
            <person name="Singh A."/>
            <person name="Page L."/>
            <person name="Sato H."/>
            <person name="Zhao L."/>
            <person name="Sherman L."/>
            <person name="Pakrasi H."/>
            <person name="Richardson P."/>
        </authorList>
    </citation>
    <scope>NUCLEOTIDE SEQUENCE</scope>
    <source>
        <strain evidence="6">PCC 7425</strain>
    </source>
</reference>
<dbReference type="Gene3D" id="3.90.45.10">
    <property type="entry name" value="Peptide deformylase"/>
    <property type="match status" value="1"/>
</dbReference>
<dbReference type="OrthoDB" id="9784988at2"/>
<dbReference type="KEGG" id="cyn:Cyan7425_0915"/>
<dbReference type="GO" id="GO:0042586">
    <property type="term" value="F:peptide deformylase activity"/>
    <property type="evidence" value="ECO:0007669"/>
    <property type="project" value="UniProtKB-UniRule"/>
</dbReference>
<organism evidence="6">
    <name type="scientific">Cyanothece sp. (strain PCC 7425 / ATCC 29141)</name>
    <dbReference type="NCBI Taxonomy" id="395961"/>
    <lineage>
        <taxon>Bacteria</taxon>
        <taxon>Bacillati</taxon>
        <taxon>Cyanobacteriota</taxon>
        <taxon>Cyanophyceae</taxon>
        <taxon>Gomontiellales</taxon>
        <taxon>Cyanothecaceae</taxon>
        <taxon>Cyanothece</taxon>
    </lineage>
</organism>
<dbReference type="STRING" id="395961.Cyan7425_0915"/>
<gene>
    <name evidence="5" type="primary">def</name>
    <name evidence="6" type="ordered locus">Cyan7425_0915</name>
</gene>
<dbReference type="AlphaFoldDB" id="B8HWZ8"/>
<dbReference type="GO" id="GO:0046872">
    <property type="term" value="F:metal ion binding"/>
    <property type="evidence" value="ECO:0007669"/>
    <property type="project" value="UniProtKB-KW"/>
</dbReference>
<dbReference type="HAMAP" id="MF_00163">
    <property type="entry name" value="Pep_deformylase"/>
    <property type="match status" value="1"/>
</dbReference>
<dbReference type="PANTHER" id="PTHR10458">
    <property type="entry name" value="PEPTIDE DEFORMYLASE"/>
    <property type="match status" value="1"/>
</dbReference>
<dbReference type="FunFam" id="3.90.45.10:FF:000003">
    <property type="entry name" value="Peptide deformylase"/>
    <property type="match status" value="1"/>
</dbReference>
<keyword evidence="2 5" id="KW-0479">Metal-binding</keyword>
<dbReference type="PRINTS" id="PR01576">
    <property type="entry name" value="PDEFORMYLASE"/>
</dbReference>
<dbReference type="GO" id="GO:0006412">
    <property type="term" value="P:translation"/>
    <property type="evidence" value="ECO:0007669"/>
    <property type="project" value="UniProtKB-UniRule"/>
</dbReference>
<comment type="catalytic activity">
    <reaction evidence="5">
        <text>N-terminal N-formyl-L-methionyl-[peptide] + H2O = N-terminal L-methionyl-[peptide] + formate</text>
        <dbReference type="Rhea" id="RHEA:24420"/>
        <dbReference type="Rhea" id="RHEA-COMP:10639"/>
        <dbReference type="Rhea" id="RHEA-COMP:10640"/>
        <dbReference type="ChEBI" id="CHEBI:15377"/>
        <dbReference type="ChEBI" id="CHEBI:15740"/>
        <dbReference type="ChEBI" id="CHEBI:49298"/>
        <dbReference type="ChEBI" id="CHEBI:64731"/>
        <dbReference type="EC" id="3.5.1.88"/>
    </reaction>
</comment>
<dbReference type="SUPFAM" id="SSF56420">
    <property type="entry name" value="Peptide deformylase"/>
    <property type="match status" value="1"/>
</dbReference>
<dbReference type="NCBIfam" id="NF001159">
    <property type="entry name" value="PRK00150.1-3"/>
    <property type="match status" value="1"/>
</dbReference>
<evidence type="ECO:0000256" key="5">
    <source>
        <dbReference type="HAMAP-Rule" id="MF_00163"/>
    </source>
</evidence>
<dbReference type="EMBL" id="CP001344">
    <property type="protein sequence ID" value="ACL43301.1"/>
    <property type="molecule type" value="Genomic_DNA"/>
</dbReference>
<dbReference type="EC" id="3.5.1.88" evidence="5"/>
<feature type="binding site" evidence="5">
    <location>
        <position position="154"/>
    </location>
    <ligand>
        <name>Fe cation</name>
        <dbReference type="ChEBI" id="CHEBI:24875"/>
    </ligand>
</feature>
<evidence type="ECO:0000256" key="4">
    <source>
        <dbReference type="ARBA" id="ARBA00022917"/>
    </source>
</evidence>
<feature type="binding site" evidence="5">
    <location>
        <position position="158"/>
    </location>
    <ligand>
        <name>Fe cation</name>
        <dbReference type="ChEBI" id="CHEBI:24875"/>
    </ligand>
</feature>
<evidence type="ECO:0000256" key="1">
    <source>
        <dbReference type="ARBA" id="ARBA00010759"/>
    </source>
</evidence>
<dbReference type="HOGENOM" id="CLU_061901_5_2_3"/>
<dbReference type="eggNOG" id="COG0242">
    <property type="taxonomic scope" value="Bacteria"/>
</dbReference>
<feature type="binding site" evidence="5">
    <location>
        <position position="112"/>
    </location>
    <ligand>
        <name>Fe cation</name>
        <dbReference type="ChEBI" id="CHEBI:24875"/>
    </ligand>
</feature>
<protein>
    <recommendedName>
        <fullName evidence="5">Peptide deformylase</fullName>
        <shortName evidence="5">PDF</shortName>
        <ecNumber evidence="5">3.5.1.88</ecNumber>
    </recommendedName>
    <alternativeName>
        <fullName evidence="5">Polypeptide deformylase</fullName>
    </alternativeName>
</protein>
<comment type="similarity">
    <text evidence="1 5">Belongs to the polypeptide deformylase family.</text>
</comment>
<keyword evidence="4 5" id="KW-0648">Protein biosynthesis</keyword>
<dbReference type="PIRSF" id="PIRSF004749">
    <property type="entry name" value="Pep_def"/>
    <property type="match status" value="1"/>
</dbReference>